<evidence type="ECO:0000259" key="4">
    <source>
        <dbReference type="SMART" id="SM00912"/>
    </source>
</evidence>
<dbReference type="PANTHER" id="PTHR12338:SF8">
    <property type="entry name" value="HEME_HEMOPEXIN-BINDING PROTEIN"/>
    <property type="match status" value="1"/>
</dbReference>
<dbReference type="InterPro" id="IPR008638">
    <property type="entry name" value="FhaB/CdiA-like_TPS"/>
</dbReference>
<dbReference type="Gene3D" id="3.30.160.710">
    <property type="match status" value="1"/>
</dbReference>
<dbReference type="GO" id="GO:0005576">
    <property type="term" value="C:extracellular region"/>
    <property type="evidence" value="ECO:0007669"/>
    <property type="project" value="UniProtKB-SubCell"/>
</dbReference>
<comment type="subcellular location">
    <subcellularLocation>
        <location evidence="1">Secreted</location>
    </subcellularLocation>
</comment>
<evidence type="ECO:0000313" key="6">
    <source>
        <dbReference type="Proteomes" id="UP000051298"/>
    </source>
</evidence>
<proteinExistence type="predicted"/>
<dbReference type="Gene3D" id="2.160.20.10">
    <property type="entry name" value="Single-stranded right-handed beta-helix, Pectin lyase-like"/>
    <property type="match status" value="2"/>
</dbReference>
<gene>
    <name evidence="5" type="primary">hxuA</name>
    <name evidence="5" type="ORF">THS5294_01331</name>
</gene>
<dbReference type="NCBIfam" id="TIGR01901">
    <property type="entry name" value="adhes_NPXG"/>
    <property type="match status" value="1"/>
</dbReference>
<name>A0A0N7LT91_9RHOB</name>
<keyword evidence="2" id="KW-0964">Secreted</keyword>
<dbReference type="SUPFAM" id="SSF51126">
    <property type="entry name" value="Pectin lyase-like"/>
    <property type="match status" value="1"/>
</dbReference>
<dbReference type="SMART" id="SM00912">
    <property type="entry name" value="Haemagg_act"/>
    <property type="match status" value="1"/>
</dbReference>
<dbReference type="AlphaFoldDB" id="A0A0N7LT91"/>
<dbReference type="InterPro" id="IPR012334">
    <property type="entry name" value="Pectin_lyas_fold"/>
</dbReference>
<feature type="domain" description="Filamentous haemagglutinin FhaB/tRNA nuclease CdiA-like TPS" evidence="4">
    <location>
        <begin position="31"/>
        <end position="142"/>
    </location>
</feature>
<dbReference type="Pfam" id="PF18676">
    <property type="entry name" value="MBG_2"/>
    <property type="match status" value="2"/>
</dbReference>
<protein>
    <submittedName>
        <fullName evidence="5">Heme:hemopexin utilization protein A</fullName>
    </submittedName>
</protein>
<dbReference type="eggNOG" id="COG3210">
    <property type="taxonomic scope" value="Bacteria"/>
</dbReference>
<reference evidence="5 6" key="1">
    <citation type="submission" date="2015-09" db="EMBL/GenBank/DDBJ databases">
        <authorList>
            <consortium name="Swine Surveillance"/>
        </authorList>
    </citation>
    <scope>NUCLEOTIDE SEQUENCE [LARGE SCALE GENOMIC DNA]</scope>
    <source>
        <strain evidence="5 6">CECT 5294</strain>
    </source>
</reference>
<dbReference type="InterPro" id="IPR050909">
    <property type="entry name" value="Bact_Autotransporter_VF"/>
</dbReference>
<evidence type="ECO:0000256" key="3">
    <source>
        <dbReference type="ARBA" id="ARBA00022729"/>
    </source>
</evidence>
<dbReference type="STRING" id="266809.PM03_14760"/>
<dbReference type="RefSeq" id="WP_058123111.1">
    <property type="nucleotide sequence ID" value="NZ_CYRX01000024.1"/>
</dbReference>
<accession>A0A0N7LT91</accession>
<keyword evidence="3" id="KW-0732">Signal</keyword>
<dbReference type="Pfam" id="PF05860">
    <property type="entry name" value="TPS"/>
    <property type="match status" value="1"/>
</dbReference>
<dbReference type="InterPro" id="IPR011050">
    <property type="entry name" value="Pectin_lyase_fold/virulence"/>
</dbReference>
<dbReference type="InterPro" id="IPR041286">
    <property type="entry name" value="MBG_2"/>
</dbReference>
<evidence type="ECO:0000256" key="2">
    <source>
        <dbReference type="ARBA" id="ARBA00022525"/>
    </source>
</evidence>
<dbReference type="Proteomes" id="UP000051298">
    <property type="component" value="Unassembled WGS sequence"/>
</dbReference>
<organism evidence="5 6">
    <name type="scientific">Thalassobacter stenotrophicus</name>
    <dbReference type="NCBI Taxonomy" id="266809"/>
    <lineage>
        <taxon>Bacteria</taxon>
        <taxon>Pseudomonadati</taxon>
        <taxon>Pseudomonadota</taxon>
        <taxon>Alphaproteobacteria</taxon>
        <taxon>Rhodobacterales</taxon>
        <taxon>Roseobacteraceae</taxon>
        <taxon>Thalassobacter</taxon>
    </lineage>
</organism>
<evidence type="ECO:0000313" key="5">
    <source>
        <dbReference type="EMBL" id="CUH60042.1"/>
    </source>
</evidence>
<dbReference type="EMBL" id="CYRX01000024">
    <property type="protein sequence ID" value="CUH60042.1"/>
    <property type="molecule type" value="Genomic_DNA"/>
</dbReference>
<evidence type="ECO:0000256" key="1">
    <source>
        <dbReference type="ARBA" id="ARBA00004613"/>
    </source>
</evidence>
<dbReference type="PANTHER" id="PTHR12338">
    <property type="entry name" value="AUTOTRANSPORTER"/>
    <property type="match status" value="1"/>
</dbReference>
<sequence length="1226" mass="123201">MFEVYPRQGRLAFDVASFLAFSLLIFIQPVSAEGPQAGVVAAGTAAISQSGNTTTITQGSDRAIIDWRSFNLAPGHSVDFMQPGQNAATLNRVQSFSPSVIEGRITAPGTVVIQNAAGVIMTGDAVIDAGGFVATSQIVAPGVFFERGDLRFGGGNLPGAEVSNAGQITVADAGLAALVGRNVANSGVIVARLGTVVLASGERTTIDLSGDGVFQIDVSGSPVGGSVDHSGVIDAPGGQVLMTAGGAVGLLDNVINTSGVVRATSGSIRGGEISLIGRGGGTVRVAGTLEASGAGDGGTIRVTGERVRIEATAVLDARGAASGGRIFVGGERQGTGDMRRAEHVVLHTGSTVQADGAAALGGEVIVWADGSTWFDGTITASGREGGGFIETSAKDALGNGENAVVTAGVGGSWLLDPRNVRIVGGSGATAIAGSNAPPSGPGDYQIVGSTIVDALNRDENVTITTVQAASSDAGDITVDTPLIWHGDGDLGLEADNTITVNADVRTEGVGNLMLNAEGDIQLNWSIASTSDGNIIARSGGAIVVDRILTMSGAGDVTLTAGSDITVNRQIVSVRDGDIFLTAANDVRLNDSVSGKGAGDVSILAQTGDIALGGSVEDQFIVTNSGDITLEATTGRVLIERTNAVPFRTSVNSRSGDIDIVAGTEIRVAGGDGVAQASEIGGSRNSSDVTLTAPTISVLAGDGVRQSTADIVGGLGGSLTINTDALIVENGDAGARGSVQGLNGADLTINSPSQTWDGFVRGSGDVTLTGDITASVRPRFILDPGADFSLNTTTPPNAFEATTVPLHVATTGGVISIGGGVEATQVSLRTDTGVNLAASTSVTGTARTNAIVVEAGPSLNNAAGTDVFRTTDTSARWLLYMDRFNSLTGTEPASGTFDLYNRTYASAPPDTLRSFTGNRIIYGEQPDLTVTAVSRSKTYGDDLTGTLQVGFAGFRPGDSEATAFDAPLVISSTGAPGSASVSGGPYVINVTPQVSSQGYSVTLQDGTLAVLATPLTISADDVSRAAGQPNPTFTATSAGLVLGEALTDLSGALTFSTPATQASAAGTYSVTPSGVSSPNYDISFVDGTLSIGAGAPGTPGTAGQIDGVVSTIRTTTSRAAPLTPGDAAFRTTIRDIGLANANPFTLNYSLGQVLAFAPAADPGTQGFVPAAGGLEDESLGFVPAAGGLDVDEEPTSDRDTCGVAVNLGGTRNEECVGVTITETYWDQ</sequence>